<dbReference type="RefSeq" id="WP_041955594.1">
    <property type="nucleotide sequence ID" value="NZ_JANUDC010000001.1"/>
</dbReference>
<protein>
    <submittedName>
        <fullName evidence="1">Uncharacterized protein</fullName>
    </submittedName>
</protein>
<evidence type="ECO:0000313" key="2">
    <source>
        <dbReference type="Proteomes" id="UP000030377"/>
    </source>
</evidence>
<reference evidence="1 2" key="1">
    <citation type="submission" date="2014-09" db="EMBL/GenBank/DDBJ databases">
        <title>Draft genome of Bradyrhizobium japonicum Is-34.</title>
        <authorList>
            <person name="Tsurumaru H."/>
            <person name="Yamakawa T."/>
            <person name="Hashimoto S."/>
            <person name="Okizaki K."/>
            <person name="Kanesaki Y."/>
            <person name="Yoshikawa H."/>
            <person name="Yajima S."/>
        </authorList>
    </citation>
    <scope>NUCLEOTIDE SEQUENCE [LARGE SCALE GENOMIC DNA]</scope>
    <source>
        <strain evidence="1 2">Is-34</strain>
    </source>
</reference>
<organism evidence="1 2">
    <name type="scientific">Bradyrhizobium japonicum</name>
    <dbReference type="NCBI Taxonomy" id="375"/>
    <lineage>
        <taxon>Bacteria</taxon>
        <taxon>Pseudomonadati</taxon>
        <taxon>Pseudomonadota</taxon>
        <taxon>Alphaproteobacteria</taxon>
        <taxon>Hyphomicrobiales</taxon>
        <taxon>Nitrobacteraceae</taxon>
        <taxon>Bradyrhizobium</taxon>
    </lineage>
</organism>
<evidence type="ECO:0000313" key="1">
    <source>
        <dbReference type="EMBL" id="KGT78551.1"/>
    </source>
</evidence>
<dbReference type="Proteomes" id="UP000030377">
    <property type="component" value="Unassembled WGS sequence"/>
</dbReference>
<sequence length="86" mass="9371">MMKLSLVEDQAIQARIAGIAGAETFDRIFAGIRFDEIDGNLLFAIARDEDCASEIEDEFSHHLAVVATQVLGQSVDVVVVLPKVLQ</sequence>
<comment type="caution">
    <text evidence="1">The sequence shown here is derived from an EMBL/GenBank/DDBJ whole genome shotgun (WGS) entry which is preliminary data.</text>
</comment>
<dbReference type="AlphaFoldDB" id="A0A0A3XZK3"/>
<dbReference type="EMBL" id="JRPN01000014">
    <property type="protein sequence ID" value="KGT78551.1"/>
    <property type="molecule type" value="Genomic_DNA"/>
</dbReference>
<name>A0A0A3XZK3_BRAJP</name>
<proteinExistence type="predicted"/>
<accession>A0A0A3XZK3</accession>
<dbReference type="STRING" id="375.BKD09_RS33360"/>
<gene>
    <name evidence="1" type="ORF">MA20_14175</name>
</gene>